<comment type="caution">
    <text evidence="1">The sequence shown here is derived from an EMBL/GenBank/DDBJ whole genome shotgun (WGS) entry which is preliminary data.</text>
</comment>
<proteinExistence type="predicted"/>
<evidence type="ECO:0000313" key="2">
    <source>
        <dbReference type="Proteomes" id="UP001239111"/>
    </source>
</evidence>
<organism evidence="1 2">
    <name type="scientific">Eretmocerus hayati</name>
    <dbReference type="NCBI Taxonomy" id="131215"/>
    <lineage>
        <taxon>Eukaryota</taxon>
        <taxon>Metazoa</taxon>
        <taxon>Ecdysozoa</taxon>
        <taxon>Arthropoda</taxon>
        <taxon>Hexapoda</taxon>
        <taxon>Insecta</taxon>
        <taxon>Pterygota</taxon>
        <taxon>Neoptera</taxon>
        <taxon>Endopterygota</taxon>
        <taxon>Hymenoptera</taxon>
        <taxon>Apocrita</taxon>
        <taxon>Proctotrupomorpha</taxon>
        <taxon>Chalcidoidea</taxon>
        <taxon>Aphelinidae</taxon>
        <taxon>Aphelininae</taxon>
        <taxon>Eretmocerus</taxon>
    </lineage>
</organism>
<name>A0ACC2ND36_9HYME</name>
<gene>
    <name evidence="1" type="ORF">QAD02_000282</name>
</gene>
<dbReference type="Proteomes" id="UP001239111">
    <property type="component" value="Chromosome 3"/>
</dbReference>
<dbReference type="EMBL" id="CM056743">
    <property type="protein sequence ID" value="KAJ8669023.1"/>
    <property type="molecule type" value="Genomic_DNA"/>
</dbReference>
<evidence type="ECO:0000313" key="1">
    <source>
        <dbReference type="EMBL" id="KAJ8669023.1"/>
    </source>
</evidence>
<reference evidence="1" key="1">
    <citation type="submission" date="2023-04" db="EMBL/GenBank/DDBJ databases">
        <title>A chromosome-level genome assembly of the parasitoid wasp Eretmocerus hayati.</title>
        <authorList>
            <person name="Zhong Y."/>
            <person name="Liu S."/>
            <person name="Liu Y."/>
        </authorList>
    </citation>
    <scope>NUCLEOTIDE SEQUENCE</scope>
    <source>
        <strain evidence="1">ZJU_SS_LIU_2023</strain>
    </source>
</reference>
<sequence>MFQLYFGLLVIGSAVAQIPSFGGCPDVETVSNFDVKKYLGKWYEQERFFAAFEVGAKCVTAEYSENDNGTIKVVNKQINYVTSKPSSIEGYAVQKTPGDAKLGVIFPSSPIKSEGPYWIVDTDYDSYAVVWSCSELGFASAKIAWILTRERFPVHAVIEAAYQAIDKAKINKQFFMRTDQKHCD</sequence>
<protein>
    <submittedName>
        <fullName evidence="1">Uncharacterized protein</fullName>
    </submittedName>
</protein>
<keyword evidence="2" id="KW-1185">Reference proteome</keyword>
<accession>A0ACC2ND36</accession>